<sequence>MVFEKYLELKKYSVSVSKVIKKFNDGGSCISSNRRSLMRTLNSKKEEELPNGPNTLVEMSKISEESFLTLNGDQFLIYSNIDEDTMEIVAIFATRHNLINLSKSKI</sequence>
<reference evidence="1 2" key="1">
    <citation type="submission" date="2017-01" db="EMBL/GenBank/DDBJ databases">
        <authorList>
            <person name="Mah S.A."/>
            <person name="Swanson W.J."/>
            <person name="Moy G.W."/>
            <person name="Vacquier V.D."/>
        </authorList>
    </citation>
    <scope>NUCLEOTIDE SEQUENCE [LARGE SCALE GENOMIC DNA]</scope>
    <source>
        <strain evidence="1 2">GSMNP</strain>
    </source>
</reference>
<organism evidence="1 2">
    <name type="scientific">Smittium culicis</name>
    <dbReference type="NCBI Taxonomy" id="133412"/>
    <lineage>
        <taxon>Eukaryota</taxon>
        <taxon>Fungi</taxon>
        <taxon>Fungi incertae sedis</taxon>
        <taxon>Zoopagomycota</taxon>
        <taxon>Kickxellomycotina</taxon>
        <taxon>Harpellomycetes</taxon>
        <taxon>Harpellales</taxon>
        <taxon>Legeriomycetaceae</taxon>
        <taxon>Smittium</taxon>
    </lineage>
</organism>
<evidence type="ECO:0000313" key="1">
    <source>
        <dbReference type="EMBL" id="OMJ22054.1"/>
    </source>
</evidence>
<dbReference type="Proteomes" id="UP000187283">
    <property type="component" value="Unassembled WGS sequence"/>
</dbReference>
<accession>A0A1R1Y5K2</accession>
<dbReference type="AlphaFoldDB" id="A0A1R1Y5K2"/>
<name>A0A1R1Y5K2_9FUNG</name>
<comment type="caution">
    <text evidence="1">The sequence shown here is derived from an EMBL/GenBank/DDBJ whole genome shotgun (WGS) entry which is preliminary data.</text>
</comment>
<evidence type="ECO:0000313" key="2">
    <source>
        <dbReference type="Proteomes" id="UP000187283"/>
    </source>
</evidence>
<keyword evidence="2" id="KW-1185">Reference proteome</keyword>
<protein>
    <submittedName>
        <fullName evidence="1">Uncharacterized protein</fullName>
    </submittedName>
</protein>
<proteinExistence type="predicted"/>
<dbReference type="EMBL" id="LSSN01000852">
    <property type="protein sequence ID" value="OMJ22054.1"/>
    <property type="molecule type" value="Genomic_DNA"/>
</dbReference>
<gene>
    <name evidence="1" type="ORF">AYI70_g3104</name>
</gene>